<name>A0A3N4L8V8_9PEZI</name>
<evidence type="ECO:0000313" key="2">
    <source>
        <dbReference type="Proteomes" id="UP000267821"/>
    </source>
</evidence>
<dbReference type="SUPFAM" id="SSF55608">
    <property type="entry name" value="Homing endonucleases"/>
    <property type="match status" value="1"/>
</dbReference>
<evidence type="ECO:0008006" key="3">
    <source>
        <dbReference type="Google" id="ProtNLM"/>
    </source>
</evidence>
<reference evidence="1 2" key="1">
    <citation type="journal article" date="2018" name="Nat. Ecol. Evol.">
        <title>Pezizomycetes genomes reveal the molecular basis of ectomycorrhizal truffle lifestyle.</title>
        <authorList>
            <person name="Murat C."/>
            <person name="Payen T."/>
            <person name="Noel B."/>
            <person name="Kuo A."/>
            <person name="Morin E."/>
            <person name="Chen J."/>
            <person name="Kohler A."/>
            <person name="Krizsan K."/>
            <person name="Balestrini R."/>
            <person name="Da Silva C."/>
            <person name="Montanini B."/>
            <person name="Hainaut M."/>
            <person name="Levati E."/>
            <person name="Barry K.W."/>
            <person name="Belfiori B."/>
            <person name="Cichocki N."/>
            <person name="Clum A."/>
            <person name="Dockter R.B."/>
            <person name="Fauchery L."/>
            <person name="Guy J."/>
            <person name="Iotti M."/>
            <person name="Le Tacon F."/>
            <person name="Lindquist E.A."/>
            <person name="Lipzen A."/>
            <person name="Malagnac F."/>
            <person name="Mello A."/>
            <person name="Molinier V."/>
            <person name="Miyauchi S."/>
            <person name="Poulain J."/>
            <person name="Riccioni C."/>
            <person name="Rubini A."/>
            <person name="Sitrit Y."/>
            <person name="Splivallo R."/>
            <person name="Traeger S."/>
            <person name="Wang M."/>
            <person name="Zifcakova L."/>
            <person name="Wipf D."/>
            <person name="Zambonelli A."/>
            <person name="Paolocci F."/>
            <person name="Nowrousian M."/>
            <person name="Ottonello S."/>
            <person name="Baldrian P."/>
            <person name="Spatafora J.W."/>
            <person name="Henrissat B."/>
            <person name="Nagy L.G."/>
            <person name="Aury J.M."/>
            <person name="Wincker P."/>
            <person name="Grigoriev I.V."/>
            <person name="Bonfante P."/>
            <person name="Martin F.M."/>
        </authorList>
    </citation>
    <scope>NUCLEOTIDE SEQUENCE [LARGE SCALE GENOMIC DNA]</scope>
    <source>
        <strain evidence="1 2">ATCC MYA-4762</strain>
    </source>
</reference>
<sequence length="68" mass="7987">FLVTKFKDITDKIIPFFDRYPRPGGGVKDFEDFKRVAKLMENKAHLTKEGLSQIYSIKSKMNFKRDSD</sequence>
<accession>A0A3N4L8V8</accession>
<dbReference type="PANTHER" id="PTHR36181:SF4">
    <property type="entry name" value="LAGLIDADG ENDONUCLEASE"/>
    <property type="match status" value="1"/>
</dbReference>
<keyword evidence="2" id="KW-1185">Reference proteome</keyword>
<feature type="non-terminal residue" evidence="1">
    <location>
        <position position="1"/>
    </location>
</feature>
<gene>
    <name evidence="1" type="ORF">L211DRAFT_799397</name>
</gene>
<organism evidence="1 2">
    <name type="scientific">Terfezia boudieri ATCC MYA-4762</name>
    <dbReference type="NCBI Taxonomy" id="1051890"/>
    <lineage>
        <taxon>Eukaryota</taxon>
        <taxon>Fungi</taxon>
        <taxon>Dikarya</taxon>
        <taxon>Ascomycota</taxon>
        <taxon>Pezizomycotina</taxon>
        <taxon>Pezizomycetes</taxon>
        <taxon>Pezizales</taxon>
        <taxon>Pezizaceae</taxon>
        <taxon>Terfezia</taxon>
    </lineage>
</organism>
<dbReference type="InterPro" id="IPR027434">
    <property type="entry name" value="Homing_endonucl"/>
</dbReference>
<dbReference type="EMBL" id="ML121902">
    <property type="protein sequence ID" value="RPB17899.1"/>
    <property type="molecule type" value="Genomic_DNA"/>
</dbReference>
<dbReference type="PANTHER" id="PTHR36181">
    <property type="entry name" value="INTRON-ENCODED ENDONUCLEASE AI3-RELATED"/>
    <property type="match status" value="1"/>
</dbReference>
<dbReference type="AlphaFoldDB" id="A0A3N4L8V8"/>
<dbReference type="OrthoDB" id="3665149at2759"/>
<dbReference type="Gene3D" id="3.10.28.10">
    <property type="entry name" value="Homing endonucleases"/>
    <property type="match status" value="1"/>
</dbReference>
<dbReference type="Proteomes" id="UP000267821">
    <property type="component" value="Unassembled WGS sequence"/>
</dbReference>
<evidence type="ECO:0000313" key="1">
    <source>
        <dbReference type="EMBL" id="RPB17899.1"/>
    </source>
</evidence>
<protein>
    <recommendedName>
        <fullName evidence="3">Homing endonuclease LAGLIDADG domain-containing protein</fullName>
    </recommendedName>
</protein>
<proteinExistence type="predicted"/>
<dbReference type="InterPro" id="IPR051289">
    <property type="entry name" value="LAGLIDADG_Endonuclease"/>
</dbReference>
<dbReference type="InParanoid" id="A0A3N4L8V8"/>